<reference evidence="2 3" key="1">
    <citation type="journal article" date="2015" name="Genome Biol.">
        <title>Comparative genomics of Steinernema reveals deeply conserved gene regulatory networks.</title>
        <authorList>
            <person name="Dillman A.R."/>
            <person name="Macchietto M."/>
            <person name="Porter C.F."/>
            <person name="Rogers A."/>
            <person name="Williams B."/>
            <person name="Antoshechkin I."/>
            <person name="Lee M.M."/>
            <person name="Goodwin Z."/>
            <person name="Lu X."/>
            <person name="Lewis E.E."/>
            <person name="Goodrich-Blair H."/>
            <person name="Stock S.P."/>
            <person name="Adams B.J."/>
            <person name="Sternberg P.W."/>
            <person name="Mortazavi A."/>
        </authorList>
    </citation>
    <scope>NUCLEOTIDE SEQUENCE [LARGE SCALE GENOMIC DNA]</scope>
    <source>
        <strain evidence="2 3">ALL</strain>
    </source>
</reference>
<dbReference type="GO" id="GO:0032259">
    <property type="term" value="P:methylation"/>
    <property type="evidence" value="ECO:0007669"/>
    <property type="project" value="InterPro"/>
</dbReference>
<proteinExistence type="predicted"/>
<dbReference type="OrthoDB" id="429597at2759"/>
<dbReference type="GO" id="GO:0004483">
    <property type="term" value="F:methyltransferase cap1 activity"/>
    <property type="evidence" value="ECO:0007669"/>
    <property type="project" value="UniProtKB-ARBA"/>
</dbReference>
<evidence type="ECO:0000259" key="1">
    <source>
        <dbReference type="Pfam" id="PF01728"/>
    </source>
</evidence>
<reference evidence="2 3" key="2">
    <citation type="journal article" date="2019" name="G3 (Bethesda)">
        <title>Hybrid Assembly of the Genome of the Entomopathogenic Nematode Steinernema carpocapsae Identifies the X-Chromosome.</title>
        <authorList>
            <person name="Serra L."/>
            <person name="Macchietto M."/>
            <person name="Macias-Munoz A."/>
            <person name="McGill C.J."/>
            <person name="Rodriguez I.M."/>
            <person name="Rodriguez B."/>
            <person name="Murad R."/>
            <person name="Mortazavi A."/>
        </authorList>
    </citation>
    <scope>NUCLEOTIDE SEQUENCE [LARGE SCALE GENOMIC DNA]</scope>
    <source>
        <strain evidence="2 3">ALL</strain>
    </source>
</reference>
<gene>
    <name evidence="2" type="ORF">L596_014288</name>
</gene>
<sequence length="557" mass="63881">MIQTYEVIISNLFQKQFELKKDGVLTPSDGRTPRQGEFDELYKSLESMKNGEKSKEWYDHTTFTHTMKNVPRKLKRDHGMSHASQAYCKLAELFGTNPELSVNTRSKGKFRSLHLCEAPGAFIHALKDYLPGTDVEWRANTLNPHYEWNDPEGMFTEDELICSFPKQWIFGKDNSGDVLKTTGEEFGIDKFDLVTADGSLVSEGPQKEMAARQIFEAEVRIALETLREGGDFIMKNYTLKTESMRALVAKCLGCFSTVRICKPSCSKPGNYEVYLVCSRFSSSLASSSTLECDGLLFNAAKFFADHQERISQFNQESFNNWNPQLKSYILTASRNAIEEWISRFLPETLSANGQATEQRTLIPWARRESSRKREFELTWHWNFTVPQDVVFGIQQNGPVINSLFTPLKYRNSEFKDIFYDGTFKSIMEESGSYIVHLAFEEGTRNSLGYWIKFLLYLCAFRHGTFVLQTTRLLAQSRLSASVIGLLCCLYRKVQIAVGEMKFSNRIDQPIEVCAFLKNLAEAERKDQSMMSFLSIAKLQETDLYLILLNFNLINSRE</sequence>
<organism evidence="2 3">
    <name type="scientific">Steinernema carpocapsae</name>
    <name type="common">Entomopathogenic nematode</name>
    <dbReference type="NCBI Taxonomy" id="34508"/>
    <lineage>
        <taxon>Eukaryota</taxon>
        <taxon>Metazoa</taxon>
        <taxon>Ecdysozoa</taxon>
        <taxon>Nematoda</taxon>
        <taxon>Chromadorea</taxon>
        <taxon>Rhabditida</taxon>
        <taxon>Tylenchina</taxon>
        <taxon>Panagrolaimomorpha</taxon>
        <taxon>Strongyloidoidea</taxon>
        <taxon>Steinernematidae</taxon>
        <taxon>Steinernema</taxon>
    </lineage>
</organism>
<dbReference type="GO" id="GO:0005737">
    <property type="term" value="C:cytoplasm"/>
    <property type="evidence" value="ECO:0007669"/>
    <property type="project" value="TreeGrafter"/>
</dbReference>
<dbReference type="InterPro" id="IPR029063">
    <property type="entry name" value="SAM-dependent_MTases_sf"/>
</dbReference>
<evidence type="ECO:0000313" key="3">
    <source>
        <dbReference type="Proteomes" id="UP000298663"/>
    </source>
</evidence>
<evidence type="ECO:0000313" key="2">
    <source>
        <dbReference type="EMBL" id="TKR80170.1"/>
    </source>
</evidence>
<dbReference type="GO" id="GO:0005634">
    <property type="term" value="C:nucleus"/>
    <property type="evidence" value="ECO:0007669"/>
    <property type="project" value="TreeGrafter"/>
</dbReference>
<dbReference type="AlphaFoldDB" id="A0A4U5NCA6"/>
<dbReference type="PANTHER" id="PTHR16121">
    <property type="entry name" value="CAP-SPECIFIC MRNA (NUCLEOSIDE-2'-O-)-METHYLTRANSFERASE 1-RELATED"/>
    <property type="match status" value="1"/>
</dbReference>
<dbReference type="Gene3D" id="3.40.50.150">
    <property type="entry name" value="Vaccinia Virus protein VP39"/>
    <property type="match status" value="1"/>
</dbReference>
<keyword evidence="3" id="KW-1185">Reference proteome</keyword>
<feature type="domain" description="Ribosomal RNA methyltransferase FtsJ" evidence="1">
    <location>
        <begin position="84"/>
        <end position="280"/>
    </location>
</feature>
<dbReference type="InterPro" id="IPR050851">
    <property type="entry name" value="mRNA_Cap_2O-Ribose_MeTrfase"/>
</dbReference>
<protein>
    <recommendedName>
        <fullName evidence="1">Ribosomal RNA methyltransferase FtsJ domain-containing protein</fullName>
    </recommendedName>
</protein>
<dbReference type="Proteomes" id="UP000298663">
    <property type="component" value="Unassembled WGS sequence"/>
</dbReference>
<comment type="caution">
    <text evidence="2">The sequence shown here is derived from an EMBL/GenBank/DDBJ whole genome shotgun (WGS) entry which is preliminary data.</text>
</comment>
<dbReference type="Pfam" id="PF01728">
    <property type="entry name" value="FtsJ"/>
    <property type="match status" value="1"/>
</dbReference>
<name>A0A4U5NCA6_STECR</name>
<dbReference type="GO" id="GO:0006370">
    <property type="term" value="P:7-methylguanosine mRNA capping"/>
    <property type="evidence" value="ECO:0007669"/>
    <property type="project" value="TreeGrafter"/>
</dbReference>
<dbReference type="InterPro" id="IPR002877">
    <property type="entry name" value="RNA_MeTrfase_FtsJ_dom"/>
</dbReference>
<dbReference type="PANTHER" id="PTHR16121:SF2">
    <property type="entry name" value="CAP-SPECIFIC MRNA (NUCLEOSIDE-2'-O-)-METHYLTRANSFERASE 2"/>
    <property type="match status" value="1"/>
</dbReference>
<dbReference type="STRING" id="34508.A0A4U5NCA6"/>
<accession>A0A4U5NCA6</accession>
<dbReference type="EMBL" id="AZBU02000004">
    <property type="protein sequence ID" value="TKR80170.1"/>
    <property type="molecule type" value="Genomic_DNA"/>
</dbReference>
<dbReference type="SUPFAM" id="SSF53335">
    <property type="entry name" value="S-adenosyl-L-methionine-dependent methyltransferases"/>
    <property type="match status" value="1"/>
</dbReference>